<dbReference type="Proteomes" id="UP000683139">
    <property type="component" value="Unassembled WGS sequence"/>
</dbReference>
<dbReference type="InterPro" id="IPR003313">
    <property type="entry name" value="AraC-bd"/>
</dbReference>
<dbReference type="GO" id="GO:0003700">
    <property type="term" value="F:DNA-binding transcription factor activity"/>
    <property type="evidence" value="ECO:0007669"/>
    <property type="project" value="InterPro"/>
</dbReference>
<organism evidence="5 6">
    <name type="scientific">Paenibacillus montaniterrae</name>
    <dbReference type="NCBI Taxonomy" id="429341"/>
    <lineage>
        <taxon>Bacteria</taxon>
        <taxon>Bacillati</taxon>
        <taxon>Bacillota</taxon>
        <taxon>Bacilli</taxon>
        <taxon>Bacillales</taxon>
        <taxon>Paenibacillaceae</taxon>
        <taxon>Paenibacillus</taxon>
    </lineage>
</organism>
<evidence type="ECO:0000313" key="5">
    <source>
        <dbReference type="EMBL" id="GIP17183.1"/>
    </source>
</evidence>
<dbReference type="PANTHER" id="PTHR43280">
    <property type="entry name" value="ARAC-FAMILY TRANSCRIPTIONAL REGULATOR"/>
    <property type="match status" value="1"/>
</dbReference>
<dbReference type="Pfam" id="PF02311">
    <property type="entry name" value="AraC_binding"/>
    <property type="match status" value="1"/>
</dbReference>
<reference evidence="5" key="1">
    <citation type="submission" date="2021-03" db="EMBL/GenBank/DDBJ databases">
        <title>Antimicrobial resistance genes in bacteria isolated from Japanese honey, and their potential for conferring macrolide and lincosamide resistance in the American foulbrood pathogen Paenibacillus larvae.</title>
        <authorList>
            <person name="Okamoto M."/>
            <person name="Kumagai M."/>
            <person name="Kanamori H."/>
            <person name="Takamatsu D."/>
        </authorList>
    </citation>
    <scope>NUCLEOTIDE SEQUENCE</scope>
    <source>
        <strain evidence="5">J40TS1</strain>
    </source>
</reference>
<accession>A0A920CZ82</accession>
<dbReference type="AlphaFoldDB" id="A0A920CZ82"/>
<dbReference type="Gene3D" id="1.10.10.60">
    <property type="entry name" value="Homeodomain-like"/>
    <property type="match status" value="2"/>
</dbReference>
<evidence type="ECO:0000259" key="4">
    <source>
        <dbReference type="PROSITE" id="PS01124"/>
    </source>
</evidence>
<proteinExistence type="predicted"/>
<feature type="domain" description="HTH araC/xylS-type" evidence="4">
    <location>
        <begin position="190"/>
        <end position="288"/>
    </location>
</feature>
<gene>
    <name evidence="5" type="ORF">J40TS1_28250</name>
</gene>
<protein>
    <submittedName>
        <fullName evidence="5">AraC family transcriptional regulator</fullName>
    </submittedName>
</protein>
<keyword evidence="1" id="KW-0805">Transcription regulation</keyword>
<dbReference type="SMART" id="SM00342">
    <property type="entry name" value="HTH_ARAC"/>
    <property type="match status" value="1"/>
</dbReference>
<evidence type="ECO:0000256" key="2">
    <source>
        <dbReference type="ARBA" id="ARBA00023125"/>
    </source>
</evidence>
<dbReference type="PANTHER" id="PTHR43280:SF28">
    <property type="entry name" value="HTH-TYPE TRANSCRIPTIONAL ACTIVATOR RHAS"/>
    <property type="match status" value="1"/>
</dbReference>
<evidence type="ECO:0000313" key="6">
    <source>
        <dbReference type="Proteomes" id="UP000683139"/>
    </source>
</evidence>
<dbReference type="Gene3D" id="2.60.120.10">
    <property type="entry name" value="Jelly Rolls"/>
    <property type="match status" value="1"/>
</dbReference>
<keyword evidence="6" id="KW-1185">Reference proteome</keyword>
<evidence type="ECO:0000256" key="3">
    <source>
        <dbReference type="ARBA" id="ARBA00023163"/>
    </source>
</evidence>
<dbReference type="InterPro" id="IPR009057">
    <property type="entry name" value="Homeodomain-like_sf"/>
</dbReference>
<dbReference type="InterPro" id="IPR018060">
    <property type="entry name" value="HTH_AraC"/>
</dbReference>
<dbReference type="InterPro" id="IPR014710">
    <property type="entry name" value="RmlC-like_jellyroll"/>
</dbReference>
<keyword evidence="2" id="KW-0238">DNA-binding</keyword>
<dbReference type="RefSeq" id="WP_213516237.1">
    <property type="nucleotide sequence ID" value="NZ_BOSE01000005.1"/>
</dbReference>
<evidence type="ECO:0000256" key="1">
    <source>
        <dbReference type="ARBA" id="ARBA00023015"/>
    </source>
</evidence>
<comment type="caution">
    <text evidence="5">The sequence shown here is derived from an EMBL/GenBank/DDBJ whole genome shotgun (WGS) entry which is preliminary data.</text>
</comment>
<dbReference type="CDD" id="cd02208">
    <property type="entry name" value="cupin_RmlC-like"/>
    <property type="match status" value="1"/>
</dbReference>
<dbReference type="SUPFAM" id="SSF51215">
    <property type="entry name" value="Regulatory protein AraC"/>
    <property type="match status" value="1"/>
</dbReference>
<dbReference type="InterPro" id="IPR020449">
    <property type="entry name" value="Tscrpt_reg_AraC-type_HTH"/>
</dbReference>
<dbReference type="GO" id="GO:0043565">
    <property type="term" value="F:sequence-specific DNA binding"/>
    <property type="evidence" value="ECO:0007669"/>
    <property type="project" value="InterPro"/>
</dbReference>
<keyword evidence="3" id="KW-0804">Transcription</keyword>
<dbReference type="PROSITE" id="PS01124">
    <property type="entry name" value="HTH_ARAC_FAMILY_2"/>
    <property type="match status" value="1"/>
</dbReference>
<dbReference type="Pfam" id="PF12833">
    <property type="entry name" value="HTH_18"/>
    <property type="match status" value="1"/>
</dbReference>
<dbReference type="EMBL" id="BOSE01000005">
    <property type="protein sequence ID" value="GIP17183.1"/>
    <property type="molecule type" value="Genomic_DNA"/>
</dbReference>
<name>A0A920CZ82_9BACL</name>
<dbReference type="PRINTS" id="PR00032">
    <property type="entry name" value="HTHARAC"/>
</dbReference>
<dbReference type="SUPFAM" id="SSF46689">
    <property type="entry name" value="Homeodomain-like"/>
    <property type="match status" value="2"/>
</dbReference>
<dbReference type="InterPro" id="IPR037923">
    <property type="entry name" value="HTH-like"/>
</dbReference>
<sequence>MNYLFEAVTFKDKPMLFETNIHSTDAFSGYYHWHQCCEMLLVHEGKGSIIVNQKAYEMRPGRLFFFQPYQLHRVTAEVSEATPYIRTLLFFEPHLLDKSLLSLPQHHAIFQTLWKSRHAQTVIDLQPEMNYLHHIFAKYAPRTAAANNLAQDEDLTMLMLHMLEAISFSSKRDAEHSQQPSEYRPFSYSEQVMNWIEEHYAEDIQLADIANSLHLSKYYLSRIFQRETGGSLSEYIIARRIKQACRLLYSSSLSIEHIAAQVGYPNASYFIRLFKKVMGTTPLQYRSAARKAATD</sequence>